<keyword evidence="2" id="KW-1003">Cell membrane</keyword>
<dbReference type="InterPro" id="IPR011701">
    <property type="entry name" value="MFS"/>
</dbReference>
<gene>
    <name evidence="6" type="ORF">MCNF_44980</name>
</gene>
<name>A0A7I7Y461_9MYCO</name>
<dbReference type="Pfam" id="PF07690">
    <property type="entry name" value="MFS_1"/>
    <property type="match status" value="1"/>
</dbReference>
<protein>
    <submittedName>
        <fullName evidence="6">MFS transporter</fullName>
    </submittedName>
</protein>
<dbReference type="Proteomes" id="UP000466931">
    <property type="component" value="Chromosome"/>
</dbReference>
<keyword evidence="7" id="KW-1185">Reference proteome</keyword>
<evidence type="ECO:0000313" key="7">
    <source>
        <dbReference type="Proteomes" id="UP000466931"/>
    </source>
</evidence>
<evidence type="ECO:0000256" key="4">
    <source>
        <dbReference type="ARBA" id="ARBA00022989"/>
    </source>
</evidence>
<keyword evidence="3" id="KW-0812">Transmembrane</keyword>
<dbReference type="PROSITE" id="PS50850">
    <property type="entry name" value="MFS"/>
    <property type="match status" value="1"/>
</dbReference>
<dbReference type="AlphaFoldDB" id="A0A7I7Y461"/>
<evidence type="ECO:0000256" key="3">
    <source>
        <dbReference type="ARBA" id="ARBA00022692"/>
    </source>
</evidence>
<organism evidence="6 7">
    <name type="scientific">Mycolicibacterium confluentis</name>
    <dbReference type="NCBI Taxonomy" id="28047"/>
    <lineage>
        <taxon>Bacteria</taxon>
        <taxon>Bacillati</taxon>
        <taxon>Actinomycetota</taxon>
        <taxon>Actinomycetes</taxon>
        <taxon>Mycobacteriales</taxon>
        <taxon>Mycobacteriaceae</taxon>
        <taxon>Mycolicibacterium</taxon>
    </lineage>
</organism>
<sequence>MTVAVRPDPTRPWTPRVAAQLAVLATAAFIYVTAELAPVGALPAIAAELDVSEALVGTLVAGYALVAAVMTVPLVRWTSQWSRRRVLLVTLCTLTVAQTVSALAPDFAVLAAGRVSSALTHGLMWSVIAPIGARLVPPTHTGRATTAVYVGSALALVVGSPLTAAMSQLWGWRPAFGAIALAAGVVTVAARFMLPELKLAAQSGANRRFRRPVGARLNLLCGLTAVGVGAHFIAYTFVVVIIRDVIGVDGARLAWLLVGYGIAGLTAMAALAGPLDRRPKRSVLVGLGSVSVALAVLTVLASSPAHGVAAVLVGSLAIMLWGAMATALPPMLQAAAMRAAPDDPDTASGRYVAAFQIGIMGGSLAGGILYDTAGIAVTIAISTLLMICALGAVAASRGLFGTADAV</sequence>
<evidence type="ECO:0000256" key="1">
    <source>
        <dbReference type="ARBA" id="ARBA00004651"/>
    </source>
</evidence>
<dbReference type="PANTHER" id="PTHR43124">
    <property type="entry name" value="PURINE EFFLUX PUMP PBUE"/>
    <property type="match status" value="1"/>
</dbReference>
<dbReference type="GO" id="GO:0022857">
    <property type="term" value="F:transmembrane transporter activity"/>
    <property type="evidence" value="ECO:0007669"/>
    <property type="project" value="InterPro"/>
</dbReference>
<dbReference type="InterPro" id="IPR020846">
    <property type="entry name" value="MFS_dom"/>
</dbReference>
<dbReference type="EMBL" id="AP022612">
    <property type="protein sequence ID" value="BBZ35893.1"/>
    <property type="molecule type" value="Genomic_DNA"/>
</dbReference>
<accession>A0A7I7Y461</accession>
<keyword evidence="5" id="KW-0472">Membrane</keyword>
<evidence type="ECO:0000313" key="6">
    <source>
        <dbReference type="EMBL" id="BBZ35893.1"/>
    </source>
</evidence>
<dbReference type="CDD" id="cd17324">
    <property type="entry name" value="MFS_NepI_like"/>
    <property type="match status" value="1"/>
</dbReference>
<proteinExistence type="predicted"/>
<reference evidence="6" key="2">
    <citation type="submission" date="2020-02" db="EMBL/GenBank/DDBJ databases">
        <authorList>
            <person name="Matsumoto Y."/>
            <person name="Motooka D."/>
            <person name="Nakamura S."/>
        </authorList>
    </citation>
    <scope>NUCLEOTIDE SEQUENCE</scope>
    <source>
        <strain evidence="6">JCM 13671</strain>
    </source>
</reference>
<evidence type="ECO:0000256" key="5">
    <source>
        <dbReference type="ARBA" id="ARBA00023136"/>
    </source>
</evidence>
<evidence type="ECO:0000256" key="2">
    <source>
        <dbReference type="ARBA" id="ARBA00022475"/>
    </source>
</evidence>
<dbReference type="Gene3D" id="1.20.1250.20">
    <property type="entry name" value="MFS general substrate transporter like domains"/>
    <property type="match status" value="1"/>
</dbReference>
<dbReference type="OrthoDB" id="4427197at2"/>
<dbReference type="PANTHER" id="PTHR43124:SF3">
    <property type="entry name" value="CHLORAMPHENICOL EFFLUX PUMP RV0191"/>
    <property type="match status" value="1"/>
</dbReference>
<dbReference type="SUPFAM" id="SSF103473">
    <property type="entry name" value="MFS general substrate transporter"/>
    <property type="match status" value="1"/>
</dbReference>
<dbReference type="InterPro" id="IPR050189">
    <property type="entry name" value="MFS_Efflux_Transporters"/>
</dbReference>
<dbReference type="GO" id="GO:0005886">
    <property type="term" value="C:plasma membrane"/>
    <property type="evidence" value="ECO:0007669"/>
    <property type="project" value="UniProtKB-SubCell"/>
</dbReference>
<comment type="subcellular location">
    <subcellularLocation>
        <location evidence="1">Cell membrane</location>
        <topology evidence="1">Multi-pass membrane protein</topology>
    </subcellularLocation>
</comment>
<dbReference type="RefSeq" id="WP_085157084.1">
    <property type="nucleotide sequence ID" value="NZ_AP022612.1"/>
</dbReference>
<keyword evidence="4" id="KW-1133">Transmembrane helix</keyword>
<reference evidence="6" key="1">
    <citation type="journal article" date="2019" name="Emerg. Microbes Infect.">
        <title>Comprehensive subspecies identification of 175 nontuberculous mycobacteria species based on 7547 genomic profiles.</title>
        <authorList>
            <person name="Matsumoto Y."/>
            <person name="Kinjo T."/>
            <person name="Motooka D."/>
            <person name="Nabeya D."/>
            <person name="Jung N."/>
            <person name="Uechi K."/>
            <person name="Horii T."/>
            <person name="Iida T."/>
            <person name="Fujita J."/>
            <person name="Nakamura S."/>
        </authorList>
    </citation>
    <scope>NUCLEOTIDE SEQUENCE [LARGE SCALE GENOMIC DNA]</scope>
    <source>
        <strain evidence="6">JCM 13671</strain>
    </source>
</reference>
<dbReference type="InterPro" id="IPR036259">
    <property type="entry name" value="MFS_trans_sf"/>
</dbReference>